<protein>
    <recommendedName>
        <fullName evidence="8">Armadillo repeat-containing domain-containing protein</fullName>
    </recommendedName>
</protein>
<feature type="transmembrane region" description="Helical" evidence="7">
    <location>
        <begin position="7"/>
        <end position="27"/>
    </location>
</feature>
<dbReference type="Pfam" id="PF04826">
    <property type="entry name" value="Arm_2"/>
    <property type="match status" value="1"/>
</dbReference>
<evidence type="ECO:0000313" key="9">
    <source>
        <dbReference type="EMBL" id="CAF1437858.1"/>
    </source>
</evidence>
<dbReference type="PANTHER" id="PTHR15712:SF23">
    <property type="entry name" value="ARMADILLO REPEAT CONTAINING 10"/>
    <property type="match status" value="1"/>
</dbReference>
<sequence length="401" mass="45518">MFNRQKLYIGLGISACVGSITVLYFWYRYYRQTSTTKINRCPSPTSILPSLRSNHDHEFIDINSSSELDNDDSDSIQILNEIQIPDGSVPLTPDQASILTHFLCESNNCEEQLHLVLTSIANASTFKESQINLANAGCIIRLRDLLLSTDNETTKCKILLALNNLALNDFAITQFSNIVTIVINLCCISPPNSVIRLHGLNLLINMSVLEYLHEEYMNNIHVLGVLIESTIEYDDEVLSAGKILVNLSINKLNLENLLKITGVELKYILNLFTSKTDQSSKSEDILLRFLTFYCNLAEIIFHELKENGDNNNNNNNNLWLFDPMPQRQGALYFEFFDHDKQDLAKSLLRPHYASSTINIQMKRLYQLMDKIHQCQIQLSVSSIGTNNEKNFIGESLLSNQA</sequence>
<feature type="domain" description="Armadillo repeat-containing" evidence="8">
    <location>
        <begin position="116"/>
        <end position="303"/>
    </location>
</feature>
<evidence type="ECO:0000256" key="6">
    <source>
        <dbReference type="ARBA" id="ARBA00023136"/>
    </source>
</evidence>
<evidence type="ECO:0000259" key="8">
    <source>
        <dbReference type="Pfam" id="PF04826"/>
    </source>
</evidence>
<evidence type="ECO:0000256" key="1">
    <source>
        <dbReference type="ARBA" id="ARBA00004167"/>
    </source>
</evidence>
<accession>A0A815NG92</accession>
<keyword evidence="3 7" id="KW-0812">Transmembrane</keyword>
<evidence type="ECO:0000256" key="4">
    <source>
        <dbReference type="ARBA" id="ARBA00022989"/>
    </source>
</evidence>
<dbReference type="Proteomes" id="UP000663860">
    <property type="component" value="Unassembled WGS sequence"/>
</dbReference>
<dbReference type="InterPro" id="IPR016024">
    <property type="entry name" value="ARM-type_fold"/>
</dbReference>
<gene>
    <name evidence="9" type="ORF">IZO911_LOCUS41624</name>
    <name evidence="10" type="ORF">KXQ929_LOCUS17365</name>
</gene>
<keyword evidence="6 7" id="KW-0472">Membrane</keyword>
<evidence type="ECO:0000256" key="5">
    <source>
        <dbReference type="ARBA" id="ARBA00023128"/>
    </source>
</evidence>
<dbReference type="InterPro" id="IPR051303">
    <property type="entry name" value="Armcx_regulator"/>
</dbReference>
<comment type="caution">
    <text evidence="9">The sequence shown here is derived from an EMBL/GenBank/DDBJ whole genome shotgun (WGS) entry which is preliminary data.</text>
</comment>
<dbReference type="PANTHER" id="PTHR15712">
    <property type="entry name" value="ARMADILLO REPEAT CONTAINING PROTEIN"/>
    <property type="match status" value="1"/>
</dbReference>
<dbReference type="EMBL" id="CAJNOE010001615">
    <property type="protein sequence ID" value="CAF1437858.1"/>
    <property type="molecule type" value="Genomic_DNA"/>
</dbReference>
<name>A0A815NG92_9BILA</name>
<dbReference type="Proteomes" id="UP000663868">
    <property type="component" value="Unassembled WGS sequence"/>
</dbReference>
<evidence type="ECO:0000256" key="7">
    <source>
        <dbReference type="SAM" id="Phobius"/>
    </source>
</evidence>
<organism evidence="9 11">
    <name type="scientific">Adineta steineri</name>
    <dbReference type="NCBI Taxonomy" id="433720"/>
    <lineage>
        <taxon>Eukaryota</taxon>
        <taxon>Metazoa</taxon>
        <taxon>Spiralia</taxon>
        <taxon>Gnathifera</taxon>
        <taxon>Rotifera</taxon>
        <taxon>Eurotatoria</taxon>
        <taxon>Bdelloidea</taxon>
        <taxon>Adinetida</taxon>
        <taxon>Adinetidae</taxon>
        <taxon>Adineta</taxon>
    </lineage>
</organism>
<dbReference type="AlphaFoldDB" id="A0A815NG92"/>
<dbReference type="GO" id="GO:0031966">
    <property type="term" value="C:mitochondrial membrane"/>
    <property type="evidence" value="ECO:0007669"/>
    <property type="project" value="UniProtKB-SubCell"/>
</dbReference>
<comment type="subcellular location">
    <subcellularLocation>
        <location evidence="1">Membrane</location>
        <topology evidence="1">Single-pass membrane protein</topology>
    </subcellularLocation>
    <subcellularLocation>
        <location evidence="2">Mitochondrion membrane</location>
    </subcellularLocation>
</comment>
<evidence type="ECO:0000313" key="10">
    <source>
        <dbReference type="EMBL" id="CAF3806586.1"/>
    </source>
</evidence>
<proteinExistence type="predicted"/>
<dbReference type="EMBL" id="CAJOBB010001088">
    <property type="protein sequence ID" value="CAF3806586.1"/>
    <property type="molecule type" value="Genomic_DNA"/>
</dbReference>
<dbReference type="InterPro" id="IPR011989">
    <property type="entry name" value="ARM-like"/>
</dbReference>
<evidence type="ECO:0000256" key="3">
    <source>
        <dbReference type="ARBA" id="ARBA00022692"/>
    </source>
</evidence>
<dbReference type="SUPFAM" id="SSF48371">
    <property type="entry name" value="ARM repeat"/>
    <property type="match status" value="1"/>
</dbReference>
<keyword evidence="5" id="KW-0496">Mitochondrion</keyword>
<reference evidence="9" key="1">
    <citation type="submission" date="2021-02" db="EMBL/GenBank/DDBJ databases">
        <authorList>
            <person name="Nowell W R."/>
        </authorList>
    </citation>
    <scope>NUCLEOTIDE SEQUENCE</scope>
</reference>
<evidence type="ECO:0000313" key="11">
    <source>
        <dbReference type="Proteomes" id="UP000663860"/>
    </source>
</evidence>
<evidence type="ECO:0000256" key="2">
    <source>
        <dbReference type="ARBA" id="ARBA00004325"/>
    </source>
</evidence>
<keyword evidence="4 7" id="KW-1133">Transmembrane helix</keyword>
<dbReference type="Gene3D" id="1.25.10.10">
    <property type="entry name" value="Leucine-rich Repeat Variant"/>
    <property type="match status" value="1"/>
</dbReference>
<dbReference type="InterPro" id="IPR006911">
    <property type="entry name" value="ARM-rpt_dom"/>
</dbReference>